<reference evidence="1" key="1">
    <citation type="submission" date="2019-08" db="EMBL/GenBank/DDBJ databases">
        <authorList>
            <person name="Kucharzyk K."/>
            <person name="Murdoch R.W."/>
            <person name="Higgins S."/>
            <person name="Loffler F."/>
        </authorList>
    </citation>
    <scope>NUCLEOTIDE SEQUENCE</scope>
</reference>
<proteinExistence type="predicted"/>
<evidence type="ECO:0000313" key="1">
    <source>
        <dbReference type="EMBL" id="MPN16938.1"/>
    </source>
</evidence>
<dbReference type="EMBL" id="VSSQ01063950">
    <property type="protein sequence ID" value="MPN16938.1"/>
    <property type="molecule type" value="Genomic_DNA"/>
</dbReference>
<protein>
    <submittedName>
        <fullName evidence="1">Uncharacterized protein</fullName>
    </submittedName>
</protein>
<sequence>MRRHDGVTAVDSPLRIVEHELWRGRDDVHVRFPKALDRPDVFPVSLEGVRKHRLPAVDDRGDDVVAEVVGGIRIFIVDAHAFFQRAPIEDVDAHRSLIGLWLFGFFFKRCDTVRIIGVHDAEAVRFLHRNRQNRDGRHRIFLDMKAQHCAVVHLIDMIAGKD</sequence>
<name>A0A645FR52_9ZZZZ</name>
<comment type="caution">
    <text evidence="1">The sequence shown here is derived from an EMBL/GenBank/DDBJ whole genome shotgun (WGS) entry which is preliminary data.</text>
</comment>
<accession>A0A645FR52</accession>
<gene>
    <name evidence="1" type="ORF">SDC9_164287</name>
</gene>
<dbReference type="AlphaFoldDB" id="A0A645FR52"/>
<organism evidence="1">
    <name type="scientific">bioreactor metagenome</name>
    <dbReference type="NCBI Taxonomy" id="1076179"/>
    <lineage>
        <taxon>unclassified sequences</taxon>
        <taxon>metagenomes</taxon>
        <taxon>ecological metagenomes</taxon>
    </lineage>
</organism>